<dbReference type="PANTHER" id="PTHR43630">
    <property type="entry name" value="POLY-BETA-1,6-N-ACETYL-D-GLUCOSAMINE SYNTHASE"/>
    <property type="match status" value="1"/>
</dbReference>
<dbReference type="PANTHER" id="PTHR43630:SF2">
    <property type="entry name" value="GLYCOSYLTRANSFERASE"/>
    <property type="match status" value="1"/>
</dbReference>
<dbReference type="GO" id="GO:0016740">
    <property type="term" value="F:transferase activity"/>
    <property type="evidence" value="ECO:0007669"/>
    <property type="project" value="UniProtKB-KW"/>
</dbReference>
<accession>A0ABY4RS42</accession>
<dbReference type="Pfam" id="PF00535">
    <property type="entry name" value="Glycos_transf_2"/>
    <property type="match status" value="1"/>
</dbReference>
<keyword evidence="3" id="KW-0808">Transferase</keyword>
<feature type="domain" description="Glycosyltransferase 2-like" evidence="2">
    <location>
        <begin position="82"/>
        <end position="217"/>
    </location>
</feature>
<dbReference type="SUPFAM" id="SSF53448">
    <property type="entry name" value="Nucleotide-diphospho-sugar transferases"/>
    <property type="match status" value="1"/>
</dbReference>
<gene>
    <name evidence="3" type="ORF">SK3146_04015</name>
</gene>
<feature type="compositionally biased region" description="Basic and acidic residues" evidence="1">
    <location>
        <begin position="1"/>
        <end position="26"/>
    </location>
</feature>
<reference evidence="3" key="2">
    <citation type="journal article" date="2021" name="J Anim Sci Technol">
        <title>Complete genome sequence of Paenibacillus konkukensis sp. nov. SK3146 as a potential probiotic strain.</title>
        <authorList>
            <person name="Jung H.I."/>
            <person name="Park S."/>
            <person name="Niu K.M."/>
            <person name="Lee S.W."/>
            <person name="Kothari D."/>
            <person name="Yi K.J."/>
            <person name="Kim S.K."/>
        </authorList>
    </citation>
    <scope>NUCLEOTIDE SEQUENCE</scope>
    <source>
        <strain evidence="3">SK3146</strain>
    </source>
</reference>
<organism evidence="3 4">
    <name type="scientific">Paenibacillus konkukensis</name>
    <dbReference type="NCBI Taxonomy" id="2020716"/>
    <lineage>
        <taxon>Bacteria</taxon>
        <taxon>Bacillati</taxon>
        <taxon>Bacillota</taxon>
        <taxon>Bacilli</taxon>
        <taxon>Bacillales</taxon>
        <taxon>Paenibacillaceae</taxon>
        <taxon>Paenibacillus</taxon>
    </lineage>
</organism>
<evidence type="ECO:0000256" key="1">
    <source>
        <dbReference type="SAM" id="MobiDB-lite"/>
    </source>
</evidence>
<keyword evidence="4" id="KW-1185">Reference proteome</keyword>
<name>A0ABY4RS42_9BACL</name>
<proteinExistence type="predicted"/>
<dbReference type="EMBL" id="CP027059">
    <property type="protein sequence ID" value="UQZ84760.1"/>
    <property type="molecule type" value="Genomic_DNA"/>
</dbReference>
<evidence type="ECO:0000259" key="2">
    <source>
        <dbReference type="Pfam" id="PF00535"/>
    </source>
</evidence>
<reference evidence="3" key="1">
    <citation type="submission" date="2018-02" db="EMBL/GenBank/DDBJ databases">
        <authorList>
            <person name="Kim S.-K."/>
            <person name="Jung H.-I."/>
            <person name="Lee S.-W."/>
        </authorList>
    </citation>
    <scope>NUCLEOTIDE SEQUENCE</scope>
    <source>
        <strain evidence="3">SK3146</strain>
    </source>
</reference>
<evidence type="ECO:0000313" key="4">
    <source>
        <dbReference type="Proteomes" id="UP001057134"/>
    </source>
</evidence>
<dbReference type="Gene3D" id="3.90.550.10">
    <property type="entry name" value="Spore Coat Polysaccharide Biosynthesis Protein SpsA, Chain A"/>
    <property type="match status" value="1"/>
</dbReference>
<evidence type="ECO:0000313" key="3">
    <source>
        <dbReference type="EMBL" id="UQZ84760.1"/>
    </source>
</evidence>
<sequence>MIDHTAAHRDDQPERELPAESRRSDKFATGSLPQDTGVADADDRSGVLPQAAAAEIAGDQPRPHRPLRRVRKASGNRLTAMMQVRNESGRYLKQVLAELCTFVDDIVVVDDGSTDDTVAICQACPKVAKLVALKTSRFGQEWELRSLLWEAAVSTSPDWLLSVDADELYEDKAKRQMRELIDQDRYDWVGFRFYDLWGGTTHYREDAHWNVHKHHTMALLRYFPQFPYAYPRWDHHVPRLPLPCIALPGLLTDLRVKHLGWAGSLEDRVRKYLRYKQIDPEGRWGSLAQYESILDLNPNLIEWKEDR</sequence>
<dbReference type="InterPro" id="IPR001173">
    <property type="entry name" value="Glyco_trans_2-like"/>
</dbReference>
<protein>
    <submittedName>
        <fullName evidence="3">Glycosyl transferase family 2</fullName>
    </submittedName>
</protein>
<dbReference type="Proteomes" id="UP001057134">
    <property type="component" value="Chromosome"/>
</dbReference>
<feature type="region of interest" description="Disordered" evidence="1">
    <location>
        <begin position="1"/>
        <end position="47"/>
    </location>
</feature>
<dbReference type="InterPro" id="IPR029044">
    <property type="entry name" value="Nucleotide-diphossugar_trans"/>
</dbReference>
<dbReference type="RefSeq" id="WP_249860493.1">
    <property type="nucleotide sequence ID" value="NZ_CP027059.1"/>
</dbReference>